<feature type="domain" description="DUF7580" evidence="1">
    <location>
        <begin position="194"/>
        <end position="577"/>
    </location>
</feature>
<dbReference type="OrthoDB" id="3565018at2759"/>
<accession>A0A9P5AJ30</accession>
<dbReference type="Proteomes" id="UP000730481">
    <property type="component" value="Unassembled WGS sequence"/>
</dbReference>
<dbReference type="Pfam" id="PF24476">
    <property type="entry name" value="DUF7580"/>
    <property type="match status" value="1"/>
</dbReference>
<evidence type="ECO:0000313" key="3">
    <source>
        <dbReference type="Proteomes" id="UP000730481"/>
    </source>
</evidence>
<comment type="caution">
    <text evidence="2">The sequence shown here is derived from an EMBL/GenBank/DDBJ whole genome shotgun (WGS) entry which is preliminary data.</text>
</comment>
<dbReference type="PANTHER" id="PTHR35186:SF4">
    <property type="entry name" value="PRION-INHIBITION AND PROPAGATION HELO DOMAIN-CONTAINING PROTEIN"/>
    <property type="match status" value="1"/>
</dbReference>
<proteinExistence type="predicted"/>
<dbReference type="PANTHER" id="PTHR35186">
    <property type="entry name" value="ANK_REP_REGION DOMAIN-CONTAINING PROTEIN"/>
    <property type="match status" value="1"/>
</dbReference>
<name>A0A9P5AJ30_9HYPO</name>
<evidence type="ECO:0000313" key="2">
    <source>
        <dbReference type="EMBL" id="KAF4339308.1"/>
    </source>
</evidence>
<dbReference type="AlphaFoldDB" id="A0A9P5AJ30"/>
<protein>
    <recommendedName>
        <fullName evidence="1">DUF7580 domain-containing protein</fullName>
    </recommendedName>
</protein>
<organism evidence="2 3">
    <name type="scientific">Fusarium beomiforme</name>
    <dbReference type="NCBI Taxonomy" id="44412"/>
    <lineage>
        <taxon>Eukaryota</taxon>
        <taxon>Fungi</taxon>
        <taxon>Dikarya</taxon>
        <taxon>Ascomycota</taxon>
        <taxon>Pezizomycotina</taxon>
        <taxon>Sordariomycetes</taxon>
        <taxon>Hypocreomycetidae</taxon>
        <taxon>Hypocreales</taxon>
        <taxon>Nectriaceae</taxon>
        <taxon>Fusarium</taxon>
        <taxon>Fusarium burgessii species complex</taxon>
    </lineage>
</organism>
<sequence>MSGFEIAGIVLGSIPLIISALEAYSKFMRDWGKIPSELRSLHRQLSTEQIKLRNVCQLLITDVVPQQDIEEMLANPFGPLWKVKQTNDKIRKRLWDAYNPFQNTVAEIRETLDNIMGRLRVHISDDGQVEWMSKGRVTRDFKKMLYRINRDDYKEALTSISKGISDLEALNRLSIHLEPSRKKQSRGELFKILRDLSASIYRALSSSILCSDSHDVSLELTPRLIEIGHEAGGDKVWQNIQFRVAISFVMVDGSATKRFWDEVNIKAATSSSMKATSTTTAPEPQTKSVKHVSFRIKDTLALVGPKKSSHDIKSAMAMFSRPVTDIAFIKTCHGEPRIIPQSLNLCTALKAARKAWPACYGHLVDKECTERHYQVYPLGTICKSNEWSIVSLDDVLRGEKGLRPLVFLTERVQLALAIASSVLQLSKTPWLPEALTCTGIYFFRRDNVLSYEYPFLFKDFPVSPRASLKEDLSTGRPIINPTLFALGILLLEVILGSSFEQLQSSENPIEGVHDATVRDMIVVHRLLEQRVAFISPVYKAVVQRCIECTESKGLDDDDFRQKVYNDVVMQLESVLDSTKLVI</sequence>
<gene>
    <name evidence="2" type="ORF">FBEOM_6722</name>
</gene>
<reference evidence="2" key="2">
    <citation type="submission" date="2020-02" db="EMBL/GenBank/DDBJ databases">
        <title>Identification and distribution of gene clusters putatively required for synthesis of sphingolipid metabolism inhibitors in phylogenetically diverse species of the filamentous fungus Fusarium.</title>
        <authorList>
            <person name="Kim H.-S."/>
            <person name="Busman M."/>
            <person name="Brown D.W."/>
            <person name="Divon H."/>
            <person name="Uhlig S."/>
            <person name="Proctor R.H."/>
        </authorList>
    </citation>
    <scope>NUCLEOTIDE SEQUENCE</scope>
    <source>
        <strain evidence="2">NRRL 25174</strain>
    </source>
</reference>
<evidence type="ECO:0000259" key="1">
    <source>
        <dbReference type="Pfam" id="PF24476"/>
    </source>
</evidence>
<dbReference type="InterPro" id="IPR056002">
    <property type="entry name" value="DUF7580"/>
</dbReference>
<dbReference type="EMBL" id="PVQB02000288">
    <property type="protein sequence ID" value="KAF4339308.1"/>
    <property type="molecule type" value="Genomic_DNA"/>
</dbReference>
<keyword evidence="3" id="KW-1185">Reference proteome</keyword>
<reference evidence="2" key="1">
    <citation type="journal article" date="2017" name="Mycologia">
        <title>Fusarium algeriense, sp. nov., a novel toxigenic crown rot pathogen of durum wheat from Algeria is nested in the Fusarium burgessii species complex.</title>
        <authorList>
            <person name="Laraba I."/>
            <person name="Keddad A."/>
            <person name="Boureghda H."/>
            <person name="Abdallah N."/>
            <person name="Vaughan M.M."/>
            <person name="Proctor R.H."/>
            <person name="Busman M."/>
            <person name="O'Donnell K."/>
        </authorList>
    </citation>
    <scope>NUCLEOTIDE SEQUENCE</scope>
    <source>
        <strain evidence="2">NRRL 25174</strain>
    </source>
</reference>